<dbReference type="Proteomes" id="UP000706525">
    <property type="component" value="Unassembled WGS sequence"/>
</dbReference>
<evidence type="ECO:0000313" key="11">
    <source>
        <dbReference type="Proteomes" id="UP000706525"/>
    </source>
</evidence>
<evidence type="ECO:0000256" key="2">
    <source>
        <dbReference type="ARBA" id="ARBA00012438"/>
    </source>
</evidence>
<keyword evidence="3" id="KW-0597">Phosphoprotein</keyword>
<dbReference type="InterPro" id="IPR036097">
    <property type="entry name" value="HisK_dim/P_sf"/>
</dbReference>
<dbReference type="EC" id="2.7.13.3" evidence="2"/>
<evidence type="ECO:0000256" key="6">
    <source>
        <dbReference type="ARBA" id="ARBA00022777"/>
    </source>
</evidence>
<dbReference type="GO" id="GO:0016740">
    <property type="term" value="F:transferase activity"/>
    <property type="evidence" value="ECO:0007669"/>
    <property type="project" value="UniProtKB-KW"/>
</dbReference>
<keyword evidence="5" id="KW-0547">Nucleotide-binding</keyword>
<dbReference type="SMART" id="SM00388">
    <property type="entry name" value="HisKA"/>
    <property type="match status" value="1"/>
</dbReference>
<feature type="domain" description="Histidine kinase" evidence="9">
    <location>
        <begin position="75"/>
        <end position="289"/>
    </location>
</feature>
<comment type="caution">
    <text evidence="10">The sequence shown here is derived from an EMBL/GenBank/DDBJ whole genome shotgun (WGS) entry which is preliminary data.</text>
</comment>
<evidence type="ECO:0000256" key="3">
    <source>
        <dbReference type="ARBA" id="ARBA00022553"/>
    </source>
</evidence>
<protein>
    <recommendedName>
        <fullName evidence="2">histidine kinase</fullName>
        <ecNumber evidence="2">2.7.13.3</ecNumber>
    </recommendedName>
</protein>
<keyword evidence="11" id="KW-1185">Reference proteome</keyword>
<keyword evidence="6" id="KW-0418">Kinase</keyword>
<dbReference type="InterPro" id="IPR003661">
    <property type="entry name" value="HisK_dim/P_dom"/>
</dbReference>
<dbReference type="PANTHER" id="PTHR43065">
    <property type="entry name" value="SENSOR HISTIDINE KINASE"/>
    <property type="match status" value="1"/>
</dbReference>
<evidence type="ECO:0000256" key="5">
    <source>
        <dbReference type="ARBA" id="ARBA00022741"/>
    </source>
</evidence>
<evidence type="ECO:0000256" key="7">
    <source>
        <dbReference type="ARBA" id="ARBA00022840"/>
    </source>
</evidence>
<dbReference type="SUPFAM" id="SSF55874">
    <property type="entry name" value="ATPase domain of HSP90 chaperone/DNA topoisomerase II/histidine kinase"/>
    <property type="match status" value="1"/>
</dbReference>
<name>A0ABM8WB09_9BURK</name>
<dbReference type="SMART" id="SM00387">
    <property type="entry name" value="HATPase_c"/>
    <property type="match status" value="1"/>
</dbReference>
<dbReference type="InterPro" id="IPR005467">
    <property type="entry name" value="His_kinase_dom"/>
</dbReference>
<dbReference type="InterPro" id="IPR004358">
    <property type="entry name" value="Sig_transdc_His_kin-like_C"/>
</dbReference>
<dbReference type="Gene3D" id="3.30.565.10">
    <property type="entry name" value="Histidine kinase-like ATPase, C-terminal domain"/>
    <property type="match status" value="1"/>
</dbReference>
<dbReference type="Gene3D" id="1.10.287.130">
    <property type="match status" value="1"/>
</dbReference>
<keyword evidence="4 10" id="KW-0808">Transferase</keyword>
<evidence type="ECO:0000256" key="4">
    <source>
        <dbReference type="ARBA" id="ARBA00022679"/>
    </source>
</evidence>
<proteinExistence type="predicted"/>
<dbReference type="Pfam" id="PF02518">
    <property type="entry name" value="HATPase_c"/>
    <property type="match status" value="1"/>
</dbReference>
<evidence type="ECO:0000256" key="8">
    <source>
        <dbReference type="ARBA" id="ARBA00023012"/>
    </source>
</evidence>
<dbReference type="PANTHER" id="PTHR43065:SF10">
    <property type="entry name" value="PEROXIDE STRESS-ACTIVATED HISTIDINE KINASE MAK3"/>
    <property type="match status" value="1"/>
</dbReference>
<dbReference type="RefSeq" id="WP_223982163.1">
    <property type="nucleotide sequence ID" value="NZ_CAJZAG010000001.1"/>
</dbReference>
<sequence>MNNDLNAVGASHAQKLEAFDTEALLVAFAEENARLHGHLSLERAQRSNAEAQLRAAMMELASANRLRAMGELVASIVHEVAQPITALDTSARAGLRWLDRSVPDIDNARETLRHITACAARASTIVSGLRASARQVEPQMTRFSVADALHEAVAMIGATLQSMQVTLRIADDSRDTQLYADRTQLQQVMINLMTNGAEAMVGVPAQRRQLDVGWEAARGLLRIHVDDRGDGIDPQLANRLFEPLFSTKPHGMGMGLFVCKTIVAAHEGRIELLPHEGGTRATVTLPYQEASTPACLRAELDADIDAEIDAYSGTTPAS</sequence>
<evidence type="ECO:0000259" key="9">
    <source>
        <dbReference type="PROSITE" id="PS50109"/>
    </source>
</evidence>
<accession>A0ABM8WB09</accession>
<evidence type="ECO:0000313" key="10">
    <source>
        <dbReference type="EMBL" id="CAG9164468.1"/>
    </source>
</evidence>
<reference evidence="10 11" key="1">
    <citation type="submission" date="2021-08" db="EMBL/GenBank/DDBJ databases">
        <authorList>
            <person name="Peeters C."/>
        </authorList>
    </citation>
    <scope>NUCLEOTIDE SEQUENCE [LARGE SCALE GENOMIC DNA]</scope>
    <source>
        <strain evidence="10 11">LMG 32289</strain>
    </source>
</reference>
<comment type="catalytic activity">
    <reaction evidence="1">
        <text>ATP + protein L-histidine = ADP + protein N-phospho-L-histidine.</text>
        <dbReference type="EC" id="2.7.13.3"/>
    </reaction>
</comment>
<keyword evidence="7" id="KW-0067">ATP-binding</keyword>
<dbReference type="InterPro" id="IPR003594">
    <property type="entry name" value="HATPase_dom"/>
</dbReference>
<organism evidence="10 11">
    <name type="scientific">Cupriavidus pampae</name>
    <dbReference type="NCBI Taxonomy" id="659251"/>
    <lineage>
        <taxon>Bacteria</taxon>
        <taxon>Pseudomonadati</taxon>
        <taxon>Pseudomonadota</taxon>
        <taxon>Betaproteobacteria</taxon>
        <taxon>Burkholderiales</taxon>
        <taxon>Burkholderiaceae</taxon>
        <taxon>Cupriavidus</taxon>
    </lineage>
</organism>
<dbReference type="SUPFAM" id="SSF47384">
    <property type="entry name" value="Homodimeric domain of signal transducing histidine kinase"/>
    <property type="match status" value="1"/>
</dbReference>
<gene>
    <name evidence="10" type="primary">sasA_2</name>
    <name evidence="10" type="ORF">LMG32289_00811</name>
</gene>
<dbReference type="PRINTS" id="PR00344">
    <property type="entry name" value="BCTRLSENSOR"/>
</dbReference>
<dbReference type="PROSITE" id="PS50109">
    <property type="entry name" value="HIS_KIN"/>
    <property type="match status" value="1"/>
</dbReference>
<dbReference type="CDD" id="cd00082">
    <property type="entry name" value="HisKA"/>
    <property type="match status" value="1"/>
</dbReference>
<evidence type="ECO:0000256" key="1">
    <source>
        <dbReference type="ARBA" id="ARBA00000085"/>
    </source>
</evidence>
<dbReference type="InterPro" id="IPR036890">
    <property type="entry name" value="HATPase_C_sf"/>
</dbReference>
<keyword evidence="8" id="KW-0902">Two-component regulatory system</keyword>
<dbReference type="EMBL" id="CAJZAG010000001">
    <property type="protein sequence ID" value="CAG9164468.1"/>
    <property type="molecule type" value="Genomic_DNA"/>
</dbReference>